<dbReference type="EMBL" id="CP143423">
    <property type="protein sequence ID" value="WVX48526.1"/>
    <property type="molecule type" value="Genomic_DNA"/>
</dbReference>
<sequence>MMASFKDGQADIDVVFMDASSKADVYFPEGTVMSKPLLLGDDLLFVQPDGRIVGLLDGAKGDFLVTADTLSVPSQNIVTVALDQADWETIADAIEVSVFALAGAGDGPAGGSGEQDPVEIGDPLIGIGISPLLPPTDFAFPEFRERDFGVDDGAALTGEPDVQLALLGEARLIETDAALGFRFADYVGISAGNAADGEQISVITITVPNLPFGTTATGGSFVSNGATQTFTFTGTQAEYEALTLNFPSDFSSESRVDGTPGDLDVGITATSSFGGSSDVNFPITIEAEEDLGFAGTGVLQALETDGPLDAPLIVRPADALRPIVTDPDGSELIDNVELVLNGLPVGSEVSFDGGTTFGPVNGPITFTGTLEEYENLQVRLPNDFSTTNPDTTISGVLSATTTEGGSQTRPLEIIVQAEPDVDIAAPPATGIEDGDGSGVTVDLDLNIAISDSDGSESDALVKIDFTNMPPNTVFSTGLFNPTTGRWEGTQAEANALSVTFEEDFSGIITSVITATTDEGSVTSSQTITVTPTGDVDFAPGNIQEAETDAPVIVNPAVTWSVSVSDTDPALPREVLEFVRLELTGLPAGVVVQGVPATNITYDPVAGGGFTFEGTLAEYAVLSLEFPIDYSTGPNPITGTLFARSNEGDNQRPVELVIRPEGDAAIDVLPFADLVEEETAQSFTLGQLLDPRATDLDGSEEIETLVLTITGLPGDTTYTLADFSGLPANAALTTAADQTQTLTATFDTATVGDVRAAFAAVSVSVPADFSTANRDDVTGATTLPITVTAAITTDEDAQNGVDGPVDGQVTASAQVNVGFVNDIALTVPLRVDAQEDGGVNNSSSGVRVPLGLSIAITDDDGSETEVPGSVFSAVVTIDFGNLPAGTTVTQGTLSGAQWTGTVQEARDLALDLPGNYSGTLTADVVVTTLEGSQSGSQVIVVTPTPDINFAITDIITAETDATVEVNPAQAWQVSVGAGETLQSITLELSDLPPGVVIQNVPASSVSYDPATGGTFTFTGTPAEYGALRLQFPTDYSTESVTGPALPGGAITGNIAAVSSDGTANVPVTLRITPEGDVRIDVTATATLQETDATVDFAPSSYLAPVPTDADGSETVTQVDVTFNALPSGTLFSIDGVTFTPASATLNFTGTLAQYNDLIIRLPADYATQSLSGGLTGTVVATTNEGGIATESFDVTVAPEGDITLSGPRTLVLSENDAPGVVDSDTTSQAPLQFALASALSAVASDADGSESIALVDVALTGLPTGSQISFDNGASFAALTASTFPLSVSSLAAYEDIILRLPDDFSTESPASTISGQVTFTTDEALLNGETLSTPNGGVASDNFFITVTAEGDVAITGSEPTVIEDLGAPIDLGLAVGITDIDGSEVALGGVSVSFAGLPANGPTLLSDGTVLTATSNIWTGSPADLSNLQIASLPQHFSGVITVTPTFVTNETGAAGQSASFLVSVTPVAEPVISLSVDASEAAVTAVGTDNFVVKEDASFLLVIEASTPDMDGSEALRDITIENVPAGWLRAGDGAVNLALFEQGAGDIASATITGNTLSITLNPNVTSFDAALRVTPLADDDRDVETVVGDDLLATVTAVDTAAGLTNNIATAQDGVDLDVDAVVDQITLSTVNRTENENINNFKFIDAGIRRLSLQDTDGSERFDAVTFTVTVDTQSAAFDPANDADLFLNFRGRNRFVDVTKTDAVAGDNVVAFEVARASGVSDADFAQAITRMRLRLPENFSGVATLEGDVSWSETRTGDSEIDTGDNTASQAFQTVVTVRPIAEASLEAGLFVTDGNFVASGSLEEIIPQVLARRNDASVTGTETVTLLESTADGSGPGQVQAFLHLNADTPDTDGSEALNTLVISNLPSSWIGITQTASNVTLTQADFFTLDGSGPISASEFAKIDSAAYDANTGELTITFQADVVSFEGAIPVYPALYEDYDVDRGAGDPFNADGTFFGGDLNFELNVTDGNTLTTADVEADITIDVDVDPVNNRGQVILFQIGNEQVIDDAGGVLPFGFTPFIDDMDGSETIISTVLRDIPRGITVYVTDPANPTGPKVPALLTRLNSDGTADWSLENDQWLDVELRGIPLHFAGKIPIEVDIVTQEADGGGIGKTTLVDVNIEVTPVADGGDPSETISTTEDTAVLVQLDGNIIDNAGNSAGSPESIAGDFTITNVRSDAEGRLPRFFDGAPDQTGVDGAGNPLYSNEILPQPGTVDTYLISQTQAATLYVLPGQDSSTLAGQPPVVFDVTVTYVEDIDPLNPGDPVNPQAQTTATGTVTINVKGIADDPVVDLQQADPDQTSGGIAESDINAVYLPGQTTDGISNADLVYAYAGYDNTIFSLTERVSDTFLQNGFAGVADPFTAADPITGARSEITFTDGDPDGSETIYFLISDIPAGIRFAGGTPVDPTADSFVVSQSQLNTLTIRPTEVTEPTYYNMTLNAIILEADADTASIPSVGPGVSVQNVLDAIEALPGGAVQSEPLSLLVLPSGNFVGPVVCPPDDPRVLPVPEFRLVGVGEEDTANAFQIEIVPNGPWTSIADLTNLPLGVSGDVGLGLSIPPGATLSADPASAVLFDPVTGQYVIDFAQLGGTGTVTTGSIIYTPPPNESSPDPFNPGETLGTADPYDALPNIEFTTVLNNYTCNVFSSDVGELLTVINPVVDGPLITFNGPDSVLEDTNFAANIDISSADGGERQTGDVIVTLGGDTGAQLFGPSGLITPDGGSGAQYTLTPADLAGLEIRPTTHFSGALTLSVTATTQDVDNSTLTSTVTRTIDVIPVADTPVFDYNPDQTPTETGLPLVTDPTGAVPIVTIVEDKPQLLSDIILPGIGPDQDGSEAVSAVIGPLPDYVVLGGSFINNGDGTFTVSRENFATLTIGLKDEHSRTPDSLDADILAEVPINISVNTLELANFDQASASTQFILRVLPDADKPDLTASLSSPTGVEGDNAVYTVELVGRTPDPHETVSFEIEVPAGGTIFLDGVAQTTPASGIVTIPGVLSGSATDPNGAFFAPAGVVTFNAGPDFSGTAGLNVTAVSTDTNATYGYTDTEGSDVSALGFAITPTPDLAITITDPVLEVQESDAPLSVSPASNVVLLVSDADGSEVISSVTFTLAGVPAGTTYDFGNGPVSVSGTLNVTLSEAEFAALSVTFPADFATNATPLAATVRATTNEGGDVTETFDLAVLGEVDIDLSTLVIQTPQDASNAYDVPLGISASVTDTQATPSETLDEVVVRFDAPLAGGITASAGVFSPDRQTLTLSRAALAPADFALLVAALALTVPPGFADPITGTVTATSNHGTTGPEPLDVTLVVNAPPVTPLNFDVAISPTLGETSVNVAEPELLSGMQNTAGISLAASGPSDVPVAPTGSVVAGGGEADAGESPAALLAGVSAPEGMKMHDSGTTATGPDGLTRVVLSDVTGDAGQGGTIATGTEADEAVIWDAVDRPYAGIAEFQLMGGSDFVDLRGATTGFTVDLGAGADIAIGSDHADVLRGGQGDDRLEGGGGLDTLTGGAGADDFVLSSGPIDLADIITDFGAGDRVDLSNAINGVDDIGALASYNAVTGDMDVGGVTAFNIASAGGGIPKQVEVIFEDSVGAAQTAIL</sequence>
<dbReference type="InterPro" id="IPR018511">
    <property type="entry name" value="Hemolysin-typ_Ca-bd_CS"/>
</dbReference>
<reference evidence="2" key="2">
    <citation type="submission" date="2024-01" db="EMBL/GenBank/DDBJ databases">
        <title>Roseobacter fucihabitans sp. nov., isolated from the brown alga Fucus spiralis.</title>
        <authorList>
            <person name="Hahnke S."/>
            <person name="Berger M."/>
            <person name="Schlingloff A."/>
            <person name="Athale I."/>
            <person name="Neumann-Schaal M."/>
            <person name="Adenaya A."/>
            <person name="Poehlein A."/>
            <person name="Daniel R."/>
            <person name="Pertersen J."/>
            <person name="Brinkhoff T."/>
        </authorList>
    </citation>
    <scope>NUCLEOTIDE SEQUENCE [LARGE SCALE GENOMIC DNA]</scope>
    <source>
        <strain evidence="2">B14</strain>
    </source>
</reference>
<dbReference type="InterPro" id="IPR011049">
    <property type="entry name" value="Serralysin-like_metalloprot_C"/>
</dbReference>
<evidence type="ECO:0000313" key="2">
    <source>
        <dbReference type="Proteomes" id="UP001318682"/>
    </source>
</evidence>
<dbReference type="SUPFAM" id="SSF51120">
    <property type="entry name" value="beta-Roll"/>
    <property type="match status" value="1"/>
</dbReference>
<reference evidence="1 2" key="1">
    <citation type="submission" date="2015-07" db="EMBL/GenBank/DDBJ databases">
        <authorList>
            <person name="Voget S."/>
            <person name="Dogs M."/>
            <person name="Brinkhoff T.H."/>
            <person name="Daniel R."/>
        </authorList>
    </citation>
    <scope>NUCLEOTIDE SEQUENCE [LARGE SCALE GENOMIC DNA]</scope>
    <source>
        <strain evidence="1 2">B14</strain>
    </source>
</reference>
<name>A0ABZ2BR98_9RHOB</name>
<dbReference type="InterPro" id="IPR001343">
    <property type="entry name" value="Hemolysn_Ca-bd"/>
</dbReference>
<gene>
    <name evidence="1" type="ORF">ROLI_016070</name>
</gene>
<keyword evidence="2" id="KW-1185">Reference proteome</keyword>
<dbReference type="Proteomes" id="UP001318682">
    <property type="component" value="Chromosome"/>
</dbReference>
<dbReference type="Gene3D" id="2.150.10.10">
    <property type="entry name" value="Serralysin-like metalloprotease, C-terminal"/>
    <property type="match status" value="1"/>
</dbReference>
<evidence type="ECO:0000313" key="1">
    <source>
        <dbReference type="EMBL" id="WVX48526.1"/>
    </source>
</evidence>
<protein>
    <submittedName>
        <fullName evidence="1">Uncharacterized protein</fullName>
    </submittedName>
</protein>
<dbReference type="Pfam" id="PF00353">
    <property type="entry name" value="HemolysinCabind"/>
    <property type="match status" value="1"/>
</dbReference>
<dbReference type="PROSITE" id="PS00330">
    <property type="entry name" value="HEMOLYSIN_CALCIUM"/>
    <property type="match status" value="2"/>
</dbReference>
<organism evidence="1 2">
    <name type="scientific">Roseobacter fucihabitans</name>
    <dbReference type="NCBI Taxonomy" id="1537242"/>
    <lineage>
        <taxon>Bacteria</taxon>
        <taxon>Pseudomonadati</taxon>
        <taxon>Pseudomonadota</taxon>
        <taxon>Alphaproteobacteria</taxon>
        <taxon>Rhodobacterales</taxon>
        <taxon>Roseobacteraceae</taxon>
        <taxon>Roseobacter</taxon>
    </lineage>
</organism>
<proteinExistence type="predicted"/>
<accession>A0ABZ2BR98</accession>